<evidence type="ECO:0000313" key="1">
    <source>
        <dbReference type="EMBL" id="KUG21704.1"/>
    </source>
</evidence>
<dbReference type="AlphaFoldDB" id="A0A0W8FLB3"/>
<gene>
    <name evidence="1" type="ORF">ASZ90_008531</name>
</gene>
<name>A0A0W8FLB3_9ZZZZ</name>
<sequence>MLISEQEQCVFIFVIVRLNMEIVLYCCHGNSFITVNETPVPGE</sequence>
<accession>A0A0W8FLB3</accession>
<dbReference type="EMBL" id="LNQE01001030">
    <property type="protein sequence ID" value="KUG21704.1"/>
    <property type="molecule type" value="Genomic_DNA"/>
</dbReference>
<protein>
    <submittedName>
        <fullName evidence="1">Uncharacterized protein</fullName>
    </submittedName>
</protein>
<reference evidence="1" key="1">
    <citation type="journal article" date="2015" name="Proc. Natl. Acad. Sci. U.S.A.">
        <title>Networks of energetic and metabolic interactions define dynamics in microbial communities.</title>
        <authorList>
            <person name="Embree M."/>
            <person name="Liu J.K."/>
            <person name="Al-Bassam M.M."/>
            <person name="Zengler K."/>
        </authorList>
    </citation>
    <scope>NUCLEOTIDE SEQUENCE</scope>
</reference>
<organism evidence="1">
    <name type="scientific">hydrocarbon metagenome</name>
    <dbReference type="NCBI Taxonomy" id="938273"/>
    <lineage>
        <taxon>unclassified sequences</taxon>
        <taxon>metagenomes</taxon>
        <taxon>ecological metagenomes</taxon>
    </lineage>
</organism>
<comment type="caution">
    <text evidence="1">The sequence shown here is derived from an EMBL/GenBank/DDBJ whole genome shotgun (WGS) entry which is preliminary data.</text>
</comment>
<proteinExistence type="predicted"/>